<dbReference type="PROSITE" id="PS50181">
    <property type="entry name" value="FBOX"/>
    <property type="match status" value="1"/>
</dbReference>
<proteinExistence type="predicted"/>
<comment type="caution">
    <text evidence="1">The sequence shown here is derived from an EMBL/GenBank/DDBJ whole genome shotgun (WGS) entry which is preliminary data.</text>
</comment>
<dbReference type="Gene3D" id="3.80.10.10">
    <property type="entry name" value="Ribonuclease Inhibitor"/>
    <property type="match status" value="2"/>
</dbReference>
<dbReference type="EMBL" id="CAIIXF020000001">
    <property type="protein sequence ID" value="CAH1776225.1"/>
    <property type="molecule type" value="Genomic_DNA"/>
</dbReference>
<dbReference type="SMART" id="SM00256">
    <property type="entry name" value="FBOX"/>
    <property type="match status" value="1"/>
</dbReference>
<keyword evidence="2" id="KW-1185">Reference proteome</keyword>
<sequence length="334" mass="38092">MAALVKTGFSELPENIILEIFRHLSIKQLCTVCRVSRSWRRVANDNSLWRHVNLLPYRLNLSKMWKVIRGHFSNILLSLHIRGFYDAAGTKWRKMSLSDAMLKELQERCSNIEELELTNSNIDALNFELLPPNLKKLVITRSGLPYGWFKCIEEKNIIPNIEHIDLSYSIRLCDEDMKHICTRKTIQVLIIQNCYRITITGVEYISTLPHLKILNIPGTGCCDLGLHKLGRSVGSQLIELRVDNCDKITSGGYETVIALFPALEKLSLCGAYRCTLSPTEESLLGLQKLKKLKTLDIHQFRKRETEANAIVNRVADKLVALMPNTYVKSVVSIN</sequence>
<dbReference type="Pfam" id="PF25372">
    <property type="entry name" value="DUF7885"/>
    <property type="match status" value="1"/>
</dbReference>
<evidence type="ECO:0000313" key="2">
    <source>
        <dbReference type="Proteomes" id="UP000749559"/>
    </source>
</evidence>
<dbReference type="Gene3D" id="1.20.1280.50">
    <property type="match status" value="1"/>
</dbReference>
<dbReference type="AlphaFoldDB" id="A0A8J1XRX9"/>
<reference evidence="1" key="1">
    <citation type="submission" date="2022-03" db="EMBL/GenBank/DDBJ databases">
        <authorList>
            <person name="Martin C."/>
        </authorList>
    </citation>
    <scope>NUCLEOTIDE SEQUENCE</scope>
</reference>
<dbReference type="InterPro" id="IPR032675">
    <property type="entry name" value="LRR_dom_sf"/>
</dbReference>
<accession>A0A8J1XRX9</accession>
<dbReference type="PANTHER" id="PTHR38926">
    <property type="entry name" value="F-BOX DOMAIN CONTAINING PROTEIN, EXPRESSED"/>
    <property type="match status" value="1"/>
</dbReference>
<dbReference type="Pfam" id="PF12937">
    <property type="entry name" value="F-box-like"/>
    <property type="match status" value="1"/>
</dbReference>
<dbReference type="SUPFAM" id="SSF81383">
    <property type="entry name" value="F-box domain"/>
    <property type="match status" value="1"/>
</dbReference>
<dbReference type="OrthoDB" id="3219396at2759"/>
<dbReference type="InterPro" id="IPR001810">
    <property type="entry name" value="F-box_dom"/>
</dbReference>
<dbReference type="InterPro" id="IPR036047">
    <property type="entry name" value="F-box-like_dom_sf"/>
</dbReference>
<dbReference type="SUPFAM" id="SSF52047">
    <property type="entry name" value="RNI-like"/>
    <property type="match status" value="1"/>
</dbReference>
<organism evidence="1 2">
    <name type="scientific">Owenia fusiformis</name>
    <name type="common">Polychaete worm</name>
    <dbReference type="NCBI Taxonomy" id="6347"/>
    <lineage>
        <taxon>Eukaryota</taxon>
        <taxon>Metazoa</taxon>
        <taxon>Spiralia</taxon>
        <taxon>Lophotrochozoa</taxon>
        <taxon>Annelida</taxon>
        <taxon>Polychaeta</taxon>
        <taxon>Sedentaria</taxon>
        <taxon>Canalipalpata</taxon>
        <taxon>Sabellida</taxon>
        <taxon>Oweniida</taxon>
        <taxon>Oweniidae</taxon>
        <taxon>Owenia</taxon>
    </lineage>
</organism>
<dbReference type="Proteomes" id="UP000749559">
    <property type="component" value="Unassembled WGS sequence"/>
</dbReference>
<dbReference type="PANTHER" id="PTHR38926:SF5">
    <property type="entry name" value="F-BOX AND LEUCINE-RICH REPEAT PROTEIN 6"/>
    <property type="match status" value="1"/>
</dbReference>
<name>A0A8J1XRX9_OWEFU</name>
<protein>
    <submittedName>
        <fullName evidence="1">Uncharacterized protein</fullName>
    </submittedName>
</protein>
<gene>
    <name evidence="1" type="ORF">OFUS_LOCUS3420</name>
</gene>
<evidence type="ECO:0000313" key="1">
    <source>
        <dbReference type="EMBL" id="CAH1776225.1"/>
    </source>
</evidence>
<dbReference type="InterPro" id="IPR057207">
    <property type="entry name" value="FBXL15_LRR"/>
</dbReference>